<dbReference type="Pfam" id="PF13952">
    <property type="entry name" value="DUF4216"/>
    <property type="match status" value="1"/>
</dbReference>
<name>A0A8T1ZF71_ARASU</name>
<proteinExistence type="predicted"/>
<dbReference type="OrthoDB" id="1719384at2759"/>
<dbReference type="EMBL" id="JAEFBJ010000011">
    <property type="protein sequence ID" value="KAG7556937.1"/>
    <property type="molecule type" value="Genomic_DNA"/>
</dbReference>
<dbReference type="AlphaFoldDB" id="A0A8T1ZF71"/>
<gene>
    <name evidence="2" type="ORF">ISN44_As11g029400</name>
</gene>
<evidence type="ECO:0000313" key="3">
    <source>
        <dbReference type="Proteomes" id="UP000694251"/>
    </source>
</evidence>
<accession>A0A8T1ZF71</accession>
<sequence length="134" mass="15224">MGKGIRRNKSGIIDVSCASRYGKYDPFILASQADQVCFVSYPRLSKKKGDWYAAIRIQPRGKIISIEEVNLSPLQYENDYTLVEADPFIIVDDLADQLGQFVTLKMLLMKNQILMQVINPLILTQLKTIQTDIL</sequence>
<feature type="domain" description="DUF4216" evidence="1">
    <location>
        <begin position="2"/>
        <end position="51"/>
    </location>
</feature>
<dbReference type="Proteomes" id="UP000694251">
    <property type="component" value="Chromosome 11"/>
</dbReference>
<evidence type="ECO:0000313" key="2">
    <source>
        <dbReference type="EMBL" id="KAG7556937.1"/>
    </source>
</evidence>
<dbReference type="InterPro" id="IPR025312">
    <property type="entry name" value="DUF4216"/>
</dbReference>
<reference evidence="2 3" key="1">
    <citation type="submission" date="2020-12" db="EMBL/GenBank/DDBJ databases">
        <title>Concerted genomic and epigenomic changes stabilize Arabidopsis allopolyploids.</title>
        <authorList>
            <person name="Chen Z."/>
        </authorList>
    </citation>
    <scope>NUCLEOTIDE SEQUENCE [LARGE SCALE GENOMIC DNA]</scope>
    <source>
        <strain evidence="2">As9502</strain>
        <tissue evidence="2">Leaf</tissue>
    </source>
</reference>
<organism evidence="2 3">
    <name type="scientific">Arabidopsis suecica</name>
    <name type="common">Swedish thale-cress</name>
    <name type="synonym">Cardaminopsis suecica</name>
    <dbReference type="NCBI Taxonomy" id="45249"/>
    <lineage>
        <taxon>Eukaryota</taxon>
        <taxon>Viridiplantae</taxon>
        <taxon>Streptophyta</taxon>
        <taxon>Embryophyta</taxon>
        <taxon>Tracheophyta</taxon>
        <taxon>Spermatophyta</taxon>
        <taxon>Magnoliopsida</taxon>
        <taxon>eudicotyledons</taxon>
        <taxon>Gunneridae</taxon>
        <taxon>Pentapetalae</taxon>
        <taxon>rosids</taxon>
        <taxon>malvids</taxon>
        <taxon>Brassicales</taxon>
        <taxon>Brassicaceae</taxon>
        <taxon>Camelineae</taxon>
        <taxon>Arabidopsis</taxon>
    </lineage>
</organism>
<protein>
    <recommendedName>
        <fullName evidence="1">DUF4216 domain-containing protein</fullName>
    </recommendedName>
</protein>
<evidence type="ECO:0000259" key="1">
    <source>
        <dbReference type="Pfam" id="PF13952"/>
    </source>
</evidence>
<comment type="caution">
    <text evidence="2">The sequence shown here is derived from an EMBL/GenBank/DDBJ whole genome shotgun (WGS) entry which is preliminary data.</text>
</comment>
<keyword evidence="3" id="KW-1185">Reference proteome</keyword>